<dbReference type="EMBL" id="JANBPW010006831">
    <property type="protein sequence ID" value="KAJ1927212.1"/>
    <property type="molecule type" value="Genomic_DNA"/>
</dbReference>
<evidence type="ECO:0000313" key="1">
    <source>
        <dbReference type="EMBL" id="KAJ1927212.1"/>
    </source>
</evidence>
<name>A0ACC1IXL5_9FUNG</name>
<reference evidence="1" key="1">
    <citation type="submission" date="2022-07" db="EMBL/GenBank/DDBJ databases">
        <title>Phylogenomic reconstructions and comparative analyses of Kickxellomycotina fungi.</title>
        <authorList>
            <person name="Reynolds N.K."/>
            <person name="Stajich J.E."/>
            <person name="Barry K."/>
            <person name="Grigoriev I.V."/>
            <person name="Crous P."/>
            <person name="Smith M.E."/>
        </authorList>
    </citation>
    <scope>NUCLEOTIDE SEQUENCE</scope>
    <source>
        <strain evidence="1">NRRL 5244</strain>
    </source>
</reference>
<feature type="non-terminal residue" evidence="1">
    <location>
        <position position="1"/>
    </location>
</feature>
<protein>
    <submittedName>
        <fullName evidence="1">Uncharacterized protein</fullName>
    </submittedName>
</protein>
<evidence type="ECO:0000313" key="2">
    <source>
        <dbReference type="Proteomes" id="UP001150603"/>
    </source>
</evidence>
<gene>
    <name evidence="1" type="ORF">FBU59_007240</name>
</gene>
<dbReference type="Proteomes" id="UP001150603">
    <property type="component" value="Unassembled WGS sequence"/>
</dbReference>
<keyword evidence="2" id="KW-1185">Reference proteome</keyword>
<comment type="caution">
    <text evidence="1">The sequence shown here is derived from an EMBL/GenBank/DDBJ whole genome shotgun (WGS) entry which is preliminary data.</text>
</comment>
<sequence length="244" mass="27128">RLKEPEAKYIVFQILLALKYLHDANIAHRDLKPENTLLVSKEPYSQIMLTDFGMAKATGQNDLMKTMCGTLQYIAPEMISAGVQPGQSLKIGYSKAVDCWSLGVMTYVMVSGMLPFTDDETNASTLFSQILSGHIDFNADCWKEITIDCQSFIMDLMRVDAKTRMSVADALKHPWIEKDMPRLAGLYAEATKTKNDGMSVASTPAQSPGRPKKHARPRDDDADVMGPPVSSKRARHQSSLMDHD</sequence>
<accession>A0ACC1IXL5</accession>
<organism evidence="1 2">
    <name type="scientific">Linderina macrospora</name>
    <dbReference type="NCBI Taxonomy" id="4868"/>
    <lineage>
        <taxon>Eukaryota</taxon>
        <taxon>Fungi</taxon>
        <taxon>Fungi incertae sedis</taxon>
        <taxon>Zoopagomycota</taxon>
        <taxon>Kickxellomycotina</taxon>
        <taxon>Kickxellomycetes</taxon>
        <taxon>Kickxellales</taxon>
        <taxon>Kickxellaceae</taxon>
        <taxon>Linderina</taxon>
    </lineage>
</organism>
<proteinExistence type="predicted"/>